<dbReference type="OrthoDB" id="1740536at2759"/>
<gene>
    <name evidence="2" type="ORF">CFOL_v3_19392</name>
</gene>
<name>A0A1Q3C6K1_CEPFO</name>
<sequence>MVKDLEPSFALAALNNGLMSNSKFTFSLLKKSAKDMAELLKRAERYVNAKEEMVARKQKTPWTGHQEERRENSRNAPERRGKTGQTCPRKTSDISSPDERAHPEVGHPYHFITHLPPSWIHEPEYLLWSKIKFLSSGLRS</sequence>
<dbReference type="InParanoid" id="A0A1Q3C6K1"/>
<feature type="compositionally biased region" description="Basic and acidic residues" evidence="1">
    <location>
        <begin position="65"/>
        <end position="81"/>
    </location>
</feature>
<dbReference type="Proteomes" id="UP000187406">
    <property type="component" value="Unassembled WGS sequence"/>
</dbReference>
<evidence type="ECO:0000313" key="3">
    <source>
        <dbReference type="Proteomes" id="UP000187406"/>
    </source>
</evidence>
<accession>A0A1Q3C6K1</accession>
<evidence type="ECO:0000256" key="1">
    <source>
        <dbReference type="SAM" id="MobiDB-lite"/>
    </source>
</evidence>
<protein>
    <submittedName>
        <fullName evidence="2">Uncharacterized protein</fullName>
    </submittedName>
</protein>
<feature type="compositionally biased region" description="Polar residues" evidence="1">
    <location>
        <begin position="83"/>
        <end position="95"/>
    </location>
</feature>
<comment type="caution">
    <text evidence="2">The sequence shown here is derived from an EMBL/GenBank/DDBJ whole genome shotgun (WGS) entry which is preliminary data.</text>
</comment>
<evidence type="ECO:0000313" key="2">
    <source>
        <dbReference type="EMBL" id="GAV75916.1"/>
    </source>
</evidence>
<feature type="region of interest" description="Disordered" evidence="1">
    <location>
        <begin position="51"/>
        <end position="105"/>
    </location>
</feature>
<dbReference type="EMBL" id="BDDD01001434">
    <property type="protein sequence ID" value="GAV75916.1"/>
    <property type="molecule type" value="Genomic_DNA"/>
</dbReference>
<proteinExistence type="predicted"/>
<dbReference type="AlphaFoldDB" id="A0A1Q3C6K1"/>
<reference evidence="3" key="1">
    <citation type="submission" date="2016-04" db="EMBL/GenBank/DDBJ databases">
        <title>Cephalotus genome sequencing.</title>
        <authorList>
            <person name="Fukushima K."/>
            <person name="Hasebe M."/>
            <person name="Fang X."/>
        </authorList>
    </citation>
    <scope>NUCLEOTIDE SEQUENCE [LARGE SCALE GENOMIC DNA]</scope>
    <source>
        <strain evidence="3">cv. St1</strain>
    </source>
</reference>
<keyword evidence="3" id="KW-1185">Reference proteome</keyword>
<organism evidence="2 3">
    <name type="scientific">Cephalotus follicularis</name>
    <name type="common">Albany pitcher plant</name>
    <dbReference type="NCBI Taxonomy" id="3775"/>
    <lineage>
        <taxon>Eukaryota</taxon>
        <taxon>Viridiplantae</taxon>
        <taxon>Streptophyta</taxon>
        <taxon>Embryophyta</taxon>
        <taxon>Tracheophyta</taxon>
        <taxon>Spermatophyta</taxon>
        <taxon>Magnoliopsida</taxon>
        <taxon>eudicotyledons</taxon>
        <taxon>Gunneridae</taxon>
        <taxon>Pentapetalae</taxon>
        <taxon>rosids</taxon>
        <taxon>fabids</taxon>
        <taxon>Oxalidales</taxon>
        <taxon>Cephalotaceae</taxon>
        <taxon>Cephalotus</taxon>
    </lineage>
</organism>